<organism evidence="1 2">
    <name type="scientific">Steinernema carpocapsae</name>
    <name type="common">Entomopathogenic nematode</name>
    <dbReference type="NCBI Taxonomy" id="34508"/>
    <lineage>
        <taxon>Eukaryota</taxon>
        <taxon>Metazoa</taxon>
        <taxon>Ecdysozoa</taxon>
        <taxon>Nematoda</taxon>
        <taxon>Chromadorea</taxon>
        <taxon>Rhabditida</taxon>
        <taxon>Tylenchina</taxon>
        <taxon>Panagrolaimomorpha</taxon>
        <taxon>Strongyloidoidea</taxon>
        <taxon>Steinernematidae</taxon>
        <taxon>Steinernema</taxon>
    </lineage>
</organism>
<name>A0A4U8UKQ2_STECR</name>
<protein>
    <submittedName>
        <fullName evidence="1">Uncharacterized protein</fullName>
    </submittedName>
</protein>
<dbReference type="AlphaFoldDB" id="A0A4U8UKQ2"/>
<dbReference type="EMBL" id="AZBU02000001">
    <property type="protein sequence ID" value="TMS33432.1"/>
    <property type="molecule type" value="Genomic_DNA"/>
</dbReference>
<dbReference type="Proteomes" id="UP000298663">
    <property type="component" value="Unassembled WGS sequence"/>
</dbReference>
<sequence>MPKPNMLQKVSPSLLSPLYETSKVVTYLIHSVHTKIIPCTQRPFRALNCHRADNITAGTFDSCSVTVLSKTSVVIRRFHEVRTFIVLEDSMHKMFNGSARSEQAVFAHTTTILRSTPSAIISFESRNYTSFQSISISVRTGRSHAHFLTKLPNFRCHRAFNHYFWMGKLD</sequence>
<accession>A0A4U8UKQ2</accession>
<comment type="caution">
    <text evidence="1">The sequence shown here is derived from an EMBL/GenBank/DDBJ whole genome shotgun (WGS) entry which is preliminary data.</text>
</comment>
<reference evidence="1 2" key="2">
    <citation type="journal article" date="2019" name="G3 (Bethesda)">
        <title>Hybrid Assembly of the Genome of the Entomopathogenic Nematode Steinernema carpocapsae Identifies the X-Chromosome.</title>
        <authorList>
            <person name="Serra L."/>
            <person name="Macchietto M."/>
            <person name="Macias-Munoz A."/>
            <person name="McGill C.J."/>
            <person name="Rodriguez I.M."/>
            <person name="Rodriguez B."/>
            <person name="Murad R."/>
            <person name="Mortazavi A."/>
        </authorList>
    </citation>
    <scope>NUCLEOTIDE SEQUENCE [LARGE SCALE GENOMIC DNA]</scope>
    <source>
        <strain evidence="1 2">ALL</strain>
    </source>
</reference>
<evidence type="ECO:0000313" key="2">
    <source>
        <dbReference type="Proteomes" id="UP000298663"/>
    </source>
</evidence>
<gene>
    <name evidence="1" type="ORF">L596_001174</name>
</gene>
<evidence type="ECO:0000313" key="1">
    <source>
        <dbReference type="EMBL" id="TMS33432.1"/>
    </source>
</evidence>
<keyword evidence="2" id="KW-1185">Reference proteome</keyword>
<proteinExistence type="predicted"/>
<reference evidence="1 2" key="1">
    <citation type="journal article" date="2015" name="Genome Biol.">
        <title>Comparative genomics of Steinernema reveals deeply conserved gene regulatory networks.</title>
        <authorList>
            <person name="Dillman A.R."/>
            <person name="Macchietto M."/>
            <person name="Porter C.F."/>
            <person name="Rogers A."/>
            <person name="Williams B."/>
            <person name="Antoshechkin I."/>
            <person name="Lee M.M."/>
            <person name="Goodwin Z."/>
            <person name="Lu X."/>
            <person name="Lewis E.E."/>
            <person name="Goodrich-Blair H."/>
            <person name="Stock S.P."/>
            <person name="Adams B.J."/>
            <person name="Sternberg P.W."/>
            <person name="Mortazavi A."/>
        </authorList>
    </citation>
    <scope>NUCLEOTIDE SEQUENCE [LARGE SCALE GENOMIC DNA]</scope>
    <source>
        <strain evidence="1 2">ALL</strain>
    </source>
</reference>